<proteinExistence type="predicted"/>
<protein>
    <submittedName>
        <fullName evidence="2">Uncharacterized protein</fullName>
    </submittedName>
</protein>
<dbReference type="AlphaFoldDB" id="A0A9W9DYD4"/>
<organism evidence="2 3">
    <name type="scientific">Lentinula aciculospora</name>
    <dbReference type="NCBI Taxonomy" id="153920"/>
    <lineage>
        <taxon>Eukaryota</taxon>
        <taxon>Fungi</taxon>
        <taxon>Dikarya</taxon>
        <taxon>Basidiomycota</taxon>
        <taxon>Agaricomycotina</taxon>
        <taxon>Agaricomycetes</taxon>
        <taxon>Agaricomycetidae</taxon>
        <taxon>Agaricales</taxon>
        <taxon>Marasmiineae</taxon>
        <taxon>Omphalotaceae</taxon>
        <taxon>Lentinula</taxon>
    </lineage>
</organism>
<accession>A0A9W9DYD4</accession>
<dbReference type="EMBL" id="JAOTPV010000001">
    <property type="protein sequence ID" value="KAJ4491007.1"/>
    <property type="molecule type" value="Genomic_DNA"/>
</dbReference>
<evidence type="ECO:0000313" key="2">
    <source>
        <dbReference type="EMBL" id="KAJ4491007.1"/>
    </source>
</evidence>
<reference evidence="2" key="1">
    <citation type="submission" date="2022-08" db="EMBL/GenBank/DDBJ databases">
        <title>A Global Phylogenomic Analysis of the Shiitake Genus Lentinula.</title>
        <authorList>
            <consortium name="DOE Joint Genome Institute"/>
            <person name="Sierra-Patev S."/>
            <person name="Min B."/>
            <person name="Naranjo-Ortiz M."/>
            <person name="Looney B."/>
            <person name="Konkel Z."/>
            <person name="Slot J.C."/>
            <person name="Sakamoto Y."/>
            <person name="Steenwyk J.L."/>
            <person name="Rokas A."/>
            <person name="Carro J."/>
            <person name="Camarero S."/>
            <person name="Ferreira P."/>
            <person name="Molpeceres G."/>
            <person name="Ruiz-Duenas F.J."/>
            <person name="Serrano A."/>
            <person name="Henrissat B."/>
            <person name="Drula E."/>
            <person name="Hughes K.W."/>
            <person name="Mata J.L."/>
            <person name="Ishikawa N.K."/>
            <person name="Vargas-Isla R."/>
            <person name="Ushijima S."/>
            <person name="Smith C.A."/>
            <person name="Ahrendt S."/>
            <person name="Andreopoulos W."/>
            <person name="He G."/>
            <person name="Labutti K."/>
            <person name="Lipzen A."/>
            <person name="Ng V."/>
            <person name="Riley R."/>
            <person name="Sandor L."/>
            <person name="Barry K."/>
            <person name="Martinez A.T."/>
            <person name="Xiao Y."/>
            <person name="Gibbons J.G."/>
            <person name="Terashima K."/>
            <person name="Grigoriev I.V."/>
            <person name="Hibbett D.S."/>
        </authorList>
    </citation>
    <scope>NUCLEOTIDE SEQUENCE</scope>
    <source>
        <strain evidence="2">JLM2183</strain>
    </source>
</reference>
<evidence type="ECO:0000313" key="3">
    <source>
        <dbReference type="Proteomes" id="UP001150266"/>
    </source>
</evidence>
<name>A0A9W9DYD4_9AGAR</name>
<evidence type="ECO:0000256" key="1">
    <source>
        <dbReference type="SAM" id="MobiDB-lite"/>
    </source>
</evidence>
<sequence>MVFLPAGLEGIASVLPNGGLTEIHGNCNLLQPISPSATLQTIQLTTCLLPPAPPPNLSPSFLIELRYRGIREFFARPTASRSKLVVLSVALVPQNREVEREVNEVIHADNPFRGTLLEWAEILIPTFFLLPLSPLTLPTLITVTDAIIIIWEPSCPPKSTRVLATASSQIAALPSGGTGGLIYHWAAVGKNWALCDLSSCSVLCGQQTVVSIRDIGDRQQLQETGVVDCIKPTRWPSQNPVHVLRFSIDPSMPSRSIHERPISSSRRLLQWWTVRYIPYVHVPFFQEYIPEEAPGSNRNRYQLRFGFGTPSLKNFSASNLIEHRQMTSKFNVPLGLLGFTPSLDGMRLDTGRASGLQATRVSCAVKVELYFSSRTSTLRKFTSMNLPAYGNGNQDISRGKGSSDSSGRGRPPGDIRNTASGKLWACGDLEDDLEEEETGFGSAFGLETLQDALQDEIHQSWHGSLSPHDVTAFFDTSRGLASGVGVDTPSEILRSLWAKIIHYQSMVLNIYLPSLSLGLSFKGATGRSESGDGVGPIGMVKTRTEVEDKGEKDENLVEGLKYNKMEMTLDAVRKLLVLFDDILY</sequence>
<dbReference type="OrthoDB" id="3075589at2759"/>
<dbReference type="Proteomes" id="UP001150266">
    <property type="component" value="Unassembled WGS sequence"/>
</dbReference>
<comment type="caution">
    <text evidence="2">The sequence shown here is derived from an EMBL/GenBank/DDBJ whole genome shotgun (WGS) entry which is preliminary data.</text>
</comment>
<keyword evidence="3" id="KW-1185">Reference proteome</keyword>
<gene>
    <name evidence="2" type="ORF">J3R30DRAFT_3400237</name>
</gene>
<feature type="region of interest" description="Disordered" evidence="1">
    <location>
        <begin position="389"/>
        <end position="420"/>
    </location>
</feature>
<feature type="compositionally biased region" description="Low complexity" evidence="1">
    <location>
        <begin position="399"/>
        <end position="414"/>
    </location>
</feature>